<feature type="compositionally biased region" description="Basic residues" evidence="3">
    <location>
        <begin position="146"/>
        <end position="160"/>
    </location>
</feature>
<dbReference type="AlphaFoldDB" id="A0A3P7FID9"/>
<dbReference type="SUPFAM" id="SSF54160">
    <property type="entry name" value="Chromo domain-like"/>
    <property type="match status" value="1"/>
</dbReference>
<dbReference type="InterPro" id="IPR023779">
    <property type="entry name" value="Chromodomain_CS"/>
</dbReference>
<dbReference type="OMA" id="FISRCEF"/>
<dbReference type="InterPro" id="IPR023780">
    <property type="entry name" value="Chromo_domain"/>
</dbReference>
<dbReference type="EMBL" id="UYWW01001498">
    <property type="protein sequence ID" value="VDM10588.1"/>
    <property type="molecule type" value="Genomic_DNA"/>
</dbReference>
<feature type="region of interest" description="Disordered" evidence="3">
    <location>
        <begin position="257"/>
        <end position="296"/>
    </location>
</feature>
<reference evidence="5 6" key="1">
    <citation type="submission" date="2018-11" db="EMBL/GenBank/DDBJ databases">
        <authorList>
            <consortium name="Pathogen Informatics"/>
        </authorList>
    </citation>
    <scope>NUCLEOTIDE SEQUENCE [LARGE SCALE GENOMIC DNA]</scope>
</reference>
<dbReference type="PROSITE" id="PS00598">
    <property type="entry name" value="CHROMO_1"/>
    <property type="match status" value="1"/>
</dbReference>
<name>A0A3P7FID9_WUCBA</name>
<dbReference type="Pfam" id="PF00385">
    <property type="entry name" value="Chromo"/>
    <property type="match status" value="1"/>
</dbReference>
<accession>A0A3P7FID9</accession>
<dbReference type="InterPro" id="IPR000953">
    <property type="entry name" value="Chromo/chromo_shadow_dom"/>
</dbReference>
<protein>
    <recommendedName>
        <fullName evidence="4">Chromo domain-containing protein</fullName>
    </recommendedName>
</protein>
<feature type="region of interest" description="Disordered" evidence="3">
    <location>
        <begin position="208"/>
        <end position="227"/>
    </location>
</feature>
<feature type="domain" description="Chromo" evidence="4">
    <location>
        <begin position="73"/>
        <end position="132"/>
    </location>
</feature>
<evidence type="ECO:0000256" key="2">
    <source>
        <dbReference type="ARBA" id="ARBA00023242"/>
    </source>
</evidence>
<dbReference type="InterPro" id="IPR051219">
    <property type="entry name" value="Heterochromatin_chromo-domain"/>
</dbReference>
<dbReference type="PROSITE" id="PS50013">
    <property type="entry name" value="CHROMO_2"/>
    <property type="match status" value="1"/>
</dbReference>
<feature type="compositionally biased region" description="Basic and acidic residues" evidence="3">
    <location>
        <begin position="272"/>
        <end position="286"/>
    </location>
</feature>
<dbReference type="InParanoid" id="A0A3P7FID9"/>
<feature type="compositionally biased region" description="Polar residues" evidence="3">
    <location>
        <begin position="161"/>
        <end position="176"/>
    </location>
</feature>
<comment type="subcellular location">
    <subcellularLocation>
        <location evidence="1">Nucleus</location>
    </subcellularLocation>
</comment>
<dbReference type="FunCoup" id="A0A3P7FID9">
    <property type="interactions" value="272"/>
</dbReference>
<keyword evidence="2" id="KW-0539">Nucleus</keyword>
<evidence type="ECO:0000259" key="4">
    <source>
        <dbReference type="PROSITE" id="PS50013"/>
    </source>
</evidence>
<feature type="region of interest" description="Disordered" evidence="3">
    <location>
        <begin position="42"/>
        <end position="69"/>
    </location>
</feature>
<evidence type="ECO:0000313" key="5">
    <source>
        <dbReference type="EMBL" id="VDM10588.1"/>
    </source>
</evidence>
<dbReference type="CDD" id="cd00024">
    <property type="entry name" value="CD_CSD"/>
    <property type="match status" value="1"/>
</dbReference>
<sequence length="419" mass="48004">MSFHAFPYIFATFQDKSTQFVLDQIGELIMNIDSTKDVAVEEDVGINETDGNGRKNKDMEKDSDEDELDDDEFEVDRILNVAAIDGEVKYQIRWKGYGSGEDSWEPEWNLETAQLILDEYIASHQDEVKKAQNSVLTLKKLRKRYGRQMKLQNKRNKKLRQSSSSEYSETNKTLNVRTRRKVKMEYGDNIRNRNNSDSDEDYEEVFKKRESRHRTAHTKLERTKIVSLSKDKQDKPLTKDLSPKKAKNAWLYDDVEDADSDASEGSGRVRKSGNEKGNNHLKENAATEKNNVSMATAEKQCESNLNEKVMILMNDKKQKGKGETPAKVDVLEKNYEPKVEFIGIVQCQGGAIKVVYTEKDEAKAHVVSVREAFEIDGFGLVQYFISRCEFGEPKACSYELSTPLLPQRAKLTKLQVHLT</sequence>
<organism evidence="5 6">
    <name type="scientific">Wuchereria bancrofti</name>
    <dbReference type="NCBI Taxonomy" id="6293"/>
    <lineage>
        <taxon>Eukaryota</taxon>
        <taxon>Metazoa</taxon>
        <taxon>Ecdysozoa</taxon>
        <taxon>Nematoda</taxon>
        <taxon>Chromadorea</taxon>
        <taxon>Rhabditida</taxon>
        <taxon>Spirurina</taxon>
        <taxon>Spiruromorpha</taxon>
        <taxon>Filarioidea</taxon>
        <taxon>Onchocercidae</taxon>
        <taxon>Wuchereria</taxon>
    </lineage>
</organism>
<evidence type="ECO:0000313" key="6">
    <source>
        <dbReference type="Proteomes" id="UP000270924"/>
    </source>
</evidence>
<dbReference type="Gene3D" id="2.40.50.40">
    <property type="match status" value="1"/>
</dbReference>
<feature type="compositionally biased region" description="Basic and acidic residues" evidence="3">
    <location>
        <begin position="218"/>
        <end position="227"/>
    </location>
</feature>
<dbReference type="PANTHER" id="PTHR22812">
    <property type="entry name" value="CHROMOBOX PROTEIN"/>
    <property type="match status" value="1"/>
</dbReference>
<evidence type="ECO:0000256" key="1">
    <source>
        <dbReference type="ARBA" id="ARBA00004123"/>
    </source>
</evidence>
<proteinExistence type="predicted"/>
<dbReference type="GO" id="GO:0005634">
    <property type="term" value="C:nucleus"/>
    <property type="evidence" value="ECO:0007669"/>
    <property type="project" value="UniProtKB-SubCell"/>
</dbReference>
<gene>
    <name evidence="5" type="ORF">WBA_LOCUS3974</name>
</gene>
<evidence type="ECO:0000256" key="3">
    <source>
        <dbReference type="SAM" id="MobiDB-lite"/>
    </source>
</evidence>
<dbReference type="OrthoDB" id="1918685at2759"/>
<dbReference type="Proteomes" id="UP000270924">
    <property type="component" value="Unassembled WGS sequence"/>
</dbReference>
<keyword evidence="6" id="KW-1185">Reference proteome</keyword>
<feature type="compositionally biased region" description="Basic and acidic residues" evidence="3">
    <location>
        <begin position="51"/>
        <end position="60"/>
    </location>
</feature>
<dbReference type="SMART" id="SM00298">
    <property type="entry name" value="CHROMO"/>
    <property type="match status" value="1"/>
</dbReference>
<feature type="compositionally biased region" description="Basic and acidic residues" evidence="3">
    <location>
        <begin position="183"/>
        <end position="196"/>
    </location>
</feature>
<feature type="region of interest" description="Disordered" evidence="3">
    <location>
        <begin position="146"/>
        <end position="201"/>
    </location>
</feature>
<dbReference type="InterPro" id="IPR016197">
    <property type="entry name" value="Chromo-like_dom_sf"/>
</dbReference>